<dbReference type="Pfam" id="PF24714">
    <property type="entry name" value="TOR1L1_N"/>
    <property type="match status" value="1"/>
</dbReference>
<feature type="compositionally biased region" description="Pro residues" evidence="2">
    <location>
        <begin position="715"/>
        <end position="725"/>
    </location>
</feature>
<dbReference type="GO" id="GO:0008017">
    <property type="term" value="F:microtubule binding"/>
    <property type="evidence" value="ECO:0007669"/>
    <property type="project" value="InterPro"/>
</dbReference>
<dbReference type="InterPro" id="IPR057600">
    <property type="entry name" value="TORTIFOLIA1/SINE1-2_N"/>
</dbReference>
<dbReference type="AlphaFoldDB" id="A0AAD3HHK3"/>
<feature type="compositionally biased region" description="Polar residues" evidence="2">
    <location>
        <begin position="604"/>
        <end position="615"/>
    </location>
</feature>
<reference evidence="5 6" key="1">
    <citation type="journal article" date="2021" name="Sci. Rep.">
        <title>Genome sequencing of the multicellular alga Astrephomene provides insights into convergent evolution of germ-soma differentiation.</title>
        <authorList>
            <person name="Yamashita S."/>
            <person name="Yamamoto K."/>
            <person name="Matsuzaki R."/>
            <person name="Suzuki S."/>
            <person name="Yamaguchi H."/>
            <person name="Hirooka S."/>
            <person name="Minakuchi Y."/>
            <person name="Miyagishima S."/>
            <person name="Kawachi M."/>
            <person name="Toyoda A."/>
            <person name="Nozaki H."/>
        </authorList>
    </citation>
    <scope>NUCLEOTIDE SEQUENCE [LARGE SCALE GENOMIC DNA]</scope>
    <source>
        <strain evidence="5 6">NIES-4017</strain>
    </source>
</reference>
<feature type="region of interest" description="Disordered" evidence="2">
    <location>
        <begin position="385"/>
        <end position="647"/>
    </location>
</feature>
<feature type="compositionally biased region" description="Basic and acidic residues" evidence="2">
    <location>
        <begin position="459"/>
        <end position="487"/>
    </location>
</feature>
<name>A0AAD3HHK3_9CHLO</name>
<dbReference type="InterPro" id="IPR011989">
    <property type="entry name" value="ARM-like"/>
</dbReference>
<dbReference type="EMBL" id="BMAR01000001">
    <property type="protein sequence ID" value="GFR41107.1"/>
    <property type="molecule type" value="Genomic_DNA"/>
</dbReference>
<feature type="domain" description="TORTIFOLIA1/SINE1-2 N-terminal" evidence="4">
    <location>
        <begin position="31"/>
        <end position="222"/>
    </location>
</feature>
<evidence type="ECO:0000256" key="1">
    <source>
        <dbReference type="SAM" id="Coils"/>
    </source>
</evidence>
<evidence type="ECO:0000259" key="4">
    <source>
        <dbReference type="Pfam" id="PF24714"/>
    </source>
</evidence>
<dbReference type="InterPro" id="IPR016024">
    <property type="entry name" value="ARM-type_fold"/>
</dbReference>
<feature type="coiled-coil region" evidence="1">
    <location>
        <begin position="662"/>
        <end position="707"/>
    </location>
</feature>
<dbReference type="PANTHER" id="PTHR31355">
    <property type="entry name" value="MICROTUBULE-ASSOCIATED PROTEIN TORTIFOLIA1"/>
    <property type="match status" value="1"/>
</dbReference>
<feature type="compositionally biased region" description="Low complexity" evidence="2">
    <location>
        <begin position="566"/>
        <end position="586"/>
    </location>
</feature>
<feature type="domain" description="TORTIFOLIA1/TORL1-2 C-terminal" evidence="3">
    <location>
        <begin position="830"/>
        <end position="931"/>
    </location>
</feature>
<sequence length="1103" mass="113299">MALGRTRGGSVNNMAPRGVLTPSNSSKILKKDRILQALTKMNDRDTQKAAAEDLLSLVYNMDQEGLPIILSCLCATGSEHKVYARKECARAIGIIASEACPLREQALQQPHLGKMLGQLRKSLQDADSSVREASSEAVALVAQGLSQVAPGGVHGSLTNPALKLVFDCLGEQRKELNAAACVALGMAAPYLGTLDASLARELVRKLNSASFQAPGALLGALARTDAATGEPSGLVKSGPAAFLPILTSLVGQPAAPSLGAASSGGGGAPSGSGAVGALSRPDWQVRLAAADMLRATALLLGPLLEMDGSWAAGDPRSVTGRAIRGLESCRFDKVREVREVARAALAVMEDLHEYGSAGGSAAGWPEYIAERLGIRGLPAGLPGSPKAAYAAAPAPAPAHPSGPGAGAGPRRSPSRRSQISPARRPRSAQPHPSPGRQRSPTPPERRSSPALVRGGSVAERFRAAHRDEGIAVHDPLGRLEFEAGRGGEEEEEAWGEEQQQPPEEEPSGVAWSNARSRHAPPDDTLPDAQPASRALAHQPSAAGSDRSRAALNGQLSARAPSGPLHPAGRAEPGPAAGDPGALLRQLGLEDDGLDLLGPDGPPTFSRQVSGSSAPTSALPCAGPSSVADPAAQPPSCSGPLPLPAGPTVTLPTEQWLAAQQRLRALEAQQREMLDAFNNLSEQSGRAIATLQAKVRSLEAALEAAHAASSSLPQPLSQPQPQPQPQPQAYAASASQAPPGPAAPLPQQESSSLLAPLQDSEAPMLLRTARPGSRLLAAACAGGGAAGRLEALAAAEGCGVASPSGLPPQLPSAWASPRTSQDMPSASALSAASDVRQAYREALSGGRLSDMHLLRLMQRTGPVWHQLGHHLASQLLGAFTASLQQARADGPMLSRMMPWLWRLADDVSNQFEAPFEMRAPLLAALRTAQPSVTDAALYEKITLLITTLRTHWSLPDPCPSNGRPAGPADPSQLPQQPAGPLAPAAVPPATSRLAAAYGGGVMPMLPPQTAAAVASAAAAYGIASPSSPATAGCIGAASTEAASPGQEAAVSTLATPAARMPAQMQQHAGRSPSISSLMGQWSDLQRDFAAMASPAGKLAMPQPR</sequence>
<evidence type="ECO:0000259" key="3">
    <source>
        <dbReference type="Pfam" id="PF24713"/>
    </source>
</evidence>
<evidence type="ECO:0000313" key="5">
    <source>
        <dbReference type="EMBL" id="GFR41107.1"/>
    </source>
</evidence>
<proteinExistence type="predicted"/>
<evidence type="ECO:0000313" key="6">
    <source>
        <dbReference type="Proteomes" id="UP001054857"/>
    </source>
</evidence>
<dbReference type="GO" id="GO:0005874">
    <property type="term" value="C:microtubule"/>
    <property type="evidence" value="ECO:0007669"/>
    <property type="project" value="InterPro"/>
</dbReference>
<comment type="caution">
    <text evidence="5">The sequence shown here is derived from an EMBL/GenBank/DDBJ whole genome shotgun (WGS) entry which is preliminary data.</text>
</comment>
<feature type="region of interest" description="Disordered" evidence="2">
    <location>
        <begin position="708"/>
        <end position="751"/>
    </location>
</feature>
<gene>
    <name evidence="5" type="ORF">Agub_g1752</name>
</gene>
<organism evidence="5 6">
    <name type="scientific">Astrephomene gubernaculifera</name>
    <dbReference type="NCBI Taxonomy" id="47775"/>
    <lineage>
        <taxon>Eukaryota</taxon>
        <taxon>Viridiplantae</taxon>
        <taxon>Chlorophyta</taxon>
        <taxon>core chlorophytes</taxon>
        <taxon>Chlorophyceae</taxon>
        <taxon>CS clade</taxon>
        <taxon>Chlamydomonadales</taxon>
        <taxon>Astrephomenaceae</taxon>
        <taxon>Astrephomene</taxon>
    </lineage>
</organism>
<feature type="region of interest" description="Disordered" evidence="2">
    <location>
        <begin position="954"/>
        <end position="984"/>
    </location>
</feature>
<dbReference type="SUPFAM" id="SSF48371">
    <property type="entry name" value="ARM repeat"/>
    <property type="match status" value="1"/>
</dbReference>
<dbReference type="Gene3D" id="1.25.10.10">
    <property type="entry name" value="Leucine-rich Repeat Variant"/>
    <property type="match status" value="1"/>
</dbReference>
<accession>A0AAD3HHK3</accession>
<feature type="compositionally biased region" description="Low complexity" evidence="2">
    <location>
        <begin position="969"/>
        <end position="984"/>
    </location>
</feature>
<dbReference type="InterPro" id="IPR033337">
    <property type="entry name" value="TORTIFOLIA1/SINE1-2"/>
</dbReference>
<keyword evidence="1" id="KW-0175">Coiled coil</keyword>
<dbReference type="Proteomes" id="UP001054857">
    <property type="component" value="Unassembled WGS sequence"/>
</dbReference>
<dbReference type="InterPro" id="IPR057599">
    <property type="entry name" value="TORTIFOLIA1/TORL1-2_C"/>
</dbReference>
<dbReference type="PANTHER" id="PTHR31355:SF7">
    <property type="entry name" value="MICROTUBULE-ASSOCIATED PROTEIN TORTIFOLIA1"/>
    <property type="match status" value="1"/>
</dbReference>
<feature type="compositionally biased region" description="Low complexity" evidence="2">
    <location>
        <begin position="726"/>
        <end position="736"/>
    </location>
</feature>
<keyword evidence="6" id="KW-1185">Reference proteome</keyword>
<protein>
    <submittedName>
        <fullName evidence="5">Uncharacterized protein</fullName>
    </submittedName>
</protein>
<feature type="compositionally biased region" description="Low complexity" evidence="2">
    <location>
        <begin position="408"/>
        <end position="422"/>
    </location>
</feature>
<evidence type="ECO:0000256" key="2">
    <source>
        <dbReference type="SAM" id="MobiDB-lite"/>
    </source>
</evidence>
<dbReference type="Pfam" id="PF24713">
    <property type="entry name" value="TOR1L1_C"/>
    <property type="match status" value="1"/>
</dbReference>